<dbReference type="AlphaFoldDB" id="A0A382JNY6"/>
<accession>A0A382JNY6</accession>
<reference evidence="2" key="1">
    <citation type="submission" date="2018-05" db="EMBL/GenBank/DDBJ databases">
        <authorList>
            <person name="Lanie J.A."/>
            <person name="Ng W.-L."/>
            <person name="Kazmierczak K.M."/>
            <person name="Andrzejewski T.M."/>
            <person name="Davidsen T.M."/>
            <person name="Wayne K.J."/>
            <person name="Tettelin H."/>
            <person name="Glass J.I."/>
            <person name="Rusch D."/>
            <person name="Podicherti R."/>
            <person name="Tsui H.-C.T."/>
            <person name="Winkler M.E."/>
        </authorList>
    </citation>
    <scope>NUCLEOTIDE SEQUENCE</scope>
</reference>
<keyword evidence="1" id="KW-0450">Lipoyl</keyword>
<feature type="non-terminal residue" evidence="2">
    <location>
        <position position="1"/>
    </location>
</feature>
<dbReference type="GO" id="GO:0019464">
    <property type="term" value="P:glycine decarboxylation via glycine cleavage system"/>
    <property type="evidence" value="ECO:0007669"/>
    <property type="project" value="InterPro"/>
</dbReference>
<protein>
    <recommendedName>
        <fullName evidence="3">Lipoyl-binding domain-containing protein</fullName>
    </recommendedName>
</protein>
<evidence type="ECO:0008006" key="3">
    <source>
        <dbReference type="Google" id="ProtNLM"/>
    </source>
</evidence>
<dbReference type="InterPro" id="IPR033753">
    <property type="entry name" value="GCV_H/Fam206"/>
</dbReference>
<dbReference type="InterPro" id="IPR011053">
    <property type="entry name" value="Single_hybrid_motif"/>
</dbReference>
<sequence length="163" mass="18821">SSLRLIPFATQKSMTPDEVYYKRSRFSTRLLEHRLYTAGHSWLERQDNGRWRVGLTKFAIRMLGDIVEIGFETESGKTVETGQIVGWIEGFKAVTDVFSPLPGRFERFNLKLNDDITLLTNEPYTNGWLFEVSGQPESECIDVNRYIALLDTTIDKMLGQRHE</sequence>
<dbReference type="GO" id="GO:0009249">
    <property type="term" value="P:protein lipoylation"/>
    <property type="evidence" value="ECO:0007669"/>
    <property type="project" value="TreeGrafter"/>
</dbReference>
<dbReference type="GO" id="GO:0005960">
    <property type="term" value="C:glycine cleavage complex"/>
    <property type="evidence" value="ECO:0007669"/>
    <property type="project" value="InterPro"/>
</dbReference>
<dbReference type="GO" id="GO:0005829">
    <property type="term" value="C:cytosol"/>
    <property type="evidence" value="ECO:0007669"/>
    <property type="project" value="TreeGrafter"/>
</dbReference>
<dbReference type="Gene3D" id="2.40.50.100">
    <property type="match status" value="1"/>
</dbReference>
<dbReference type="PANTHER" id="PTHR11715:SF3">
    <property type="entry name" value="GLYCINE CLEAVAGE SYSTEM H PROTEIN-RELATED"/>
    <property type="match status" value="1"/>
</dbReference>
<evidence type="ECO:0000313" key="2">
    <source>
        <dbReference type="EMBL" id="SVC13439.1"/>
    </source>
</evidence>
<dbReference type="CDD" id="cd06848">
    <property type="entry name" value="GCS_H"/>
    <property type="match status" value="1"/>
</dbReference>
<dbReference type="EMBL" id="UINC01075348">
    <property type="protein sequence ID" value="SVC13439.1"/>
    <property type="molecule type" value="Genomic_DNA"/>
</dbReference>
<organism evidence="2">
    <name type="scientific">marine metagenome</name>
    <dbReference type="NCBI Taxonomy" id="408172"/>
    <lineage>
        <taxon>unclassified sequences</taxon>
        <taxon>metagenomes</taxon>
        <taxon>ecological metagenomes</taxon>
    </lineage>
</organism>
<dbReference type="Pfam" id="PF01597">
    <property type="entry name" value="GCV_H"/>
    <property type="match status" value="1"/>
</dbReference>
<dbReference type="InterPro" id="IPR003016">
    <property type="entry name" value="2-oxoA_DH_lipoyl-BS"/>
</dbReference>
<proteinExistence type="predicted"/>
<evidence type="ECO:0000256" key="1">
    <source>
        <dbReference type="ARBA" id="ARBA00022823"/>
    </source>
</evidence>
<dbReference type="PROSITE" id="PS00189">
    <property type="entry name" value="LIPOYL"/>
    <property type="match status" value="1"/>
</dbReference>
<dbReference type="PANTHER" id="PTHR11715">
    <property type="entry name" value="GLYCINE CLEAVAGE SYSTEM H PROTEIN"/>
    <property type="match status" value="1"/>
</dbReference>
<name>A0A382JNY6_9ZZZZ</name>
<dbReference type="SUPFAM" id="SSF51230">
    <property type="entry name" value="Single hybrid motif"/>
    <property type="match status" value="1"/>
</dbReference>
<gene>
    <name evidence="2" type="ORF">METZ01_LOCUS266293</name>
</gene>
<dbReference type="InterPro" id="IPR002930">
    <property type="entry name" value="GCV_H"/>
</dbReference>